<accession>A0A0F9JRT6</accession>
<evidence type="ECO:0000256" key="1">
    <source>
        <dbReference type="SAM" id="Phobius"/>
    </source>
</evidence>
<sequence length="177" mass="20873">MKLTKKRKSFLYKFIFIAGLILMIWEIKIYRLTIISFIIPLIIVLITGIITTPLALKDFQKLFDYDKKSSLYFWTFIQSTVSWGFILCSALMFSNFYFASSDIKTKTYNIVKRSSLAGGKHQREKRKPTFRIDYNGSQKELVFSNKYYDNMNEYKNVELKIKEGFLGFDILIGQKLE</sequence>
<name>A0A0F9JRT6_9ZZZZ</name>
<evidence type="ECO:0000313" key="2">
    <source>
        <dbReference type="EMBL" id="KKM01698.1"/>
    </source>
</evidence>
<feature type="transmembrane region" description="Helical" evidence="1">
    <location>
        <begin position="71"/>
        <end position="98"/>
    </location>
</feature>
<protein>
    <submittedName>
        <fullName evidence="2">Uncharacterized protein</fullName>
    </submittedName>
</protein>
<feature type="transmembrane region" description="Helical" evidence="1">
    <location>
        <begin position="10"/>
        <end position="27"/>
    </location>
</feature>
<feature type="transmembrane region" description="Helical" evidence="1">
    <location>
        <begin position="33"/>
        <end position="56"/>
    </location>
</feature>
<proteinExistence type="predicted"/>
<keyword evidence="1" id="KW-0472">Membrane</keyword>
<keyword evidence="1" id="KW-1133">Transmembrane helix</keyword>
<dbReference type="AlphaFoldDB" id="A0A0F9JRT6"/>
<comment type="caution">
    <text evidence="2">The sequence shown here is derived from an EMBL/GenBank/DDBJ whole genome shotgun (WGS) entry which is preliminary data.</text>
</comment>
<organism evidence="2">
    <name type="scientific">marine sediment metagenome</name>
    <dbReference type="NCBI Taxonomy" id="412755"/>
    <lineage>
        <taxon>unclassified sequences</taxon>
        <taxon>metagenomes</taxon>
        <taxon>ecological metagenomes</taxon>
    </lineage>
</organism>
<gene>
    <name evidence="2" type="ORF">LCGC14_1791810</name>
</gene>
<reference evidence="2" key="1">
    <citation type="journal article" date="2015" name="Nature">
        <title>Complex archaea that bridge the gap between prokaryotes and eukaryotes.</title>
        <authorList>
            <person name="Spang A."/>
            <person name="Saw J.H."/>
            <person name="Jorgensen S.L."/>
            <person name="Zaremba-Niedzwiedzka K."/>
            <person name="Martijn J."/>
            <person name="Lind A.E."/>
            <person name="van Eijk R."/>
            <person name="Schleper C."/>
            <person name="Guy L."/>
            <person name="Ettema T.J."/>
        </authorList>
    </citation>
    <scope>NUCLEOTIDE SEQUENCE</scope>
</reference>
<keyword evidence="1" id="KW-0812">Transmembrane</keyword>
<dbReference type="EMBL" id="LAZR01017125">
    <property type="protein sequence ID" value="KKM01698.1"/>
    <property type="molecule type" value="Genomic_DNA"/>
</dbReference>